<feature type="transmembrane region" description="Helical" evidence="1">
    <location>
        <begin position="143"/>
        <end position="165"/>
    </location>
</feature>
<accession>A0A6A6RFU5</accession>
<dbReference type="EMBL" id="MU006841">
    <property type="protein sequence ID" value="KAF2634299.1"/>
    <property type="molecule type" value="Genomic_DNA"/>
</dbReference>
<keyword evidence="1" id="KW-1133">Transmembrane helix</keyword>
<dbReference type="OrthoDB" id="4158815at2759"/>
<keyword evidence="3" id="KW-1185">Reference proteome</keyword>
<proteinExistence type="predicted"/>
<sequence>MPNFDTNKWYHIFNNQDDKTSISGTGLFRSKATGSVFYTSANLTKQEQQCQFYRVDSEYYVLRTSEGGANAFMGAMYLANETSPGHSRWFMTRGNVSDESIFCVVFMDSNIAATQNGERLSFDPIKAIIAEKFSTVNVCSECLMGGVSISIIAVIAFVLGLFLWLKRKEKQAANQTEFSADNYPPMPKDHVYTHEMYHDGADRHEVPSHHVYVEMTPQDCHPAELPSSPLEKSR</sequence>
<gene>
    <name evidence="2" type="ORF">P280DRAFT_485574</name>
</gene>
<evidence type="ECO:0000313" key="2">
    <source>
        <dbReference type="EMBL" id="KAF2634299.1"/>
    </source>
</evidence>
<protein>
    <submittedName>
        <fullName evidence="2">Uncharacterized protein</fullName>
    </submittedName>
</protein>
<reference evidence="2" key="1">
    <citation type="journal article" date="2020" name="Stud. Mycol.">
        <title>101 Dothideomycetes genomes: a test case for predicting lifestyles and emergence of pathogens.</title>
        <authorList>
            <person name="Haridas S."/>
            <person name="Albert R."/>
            <person name="Binder M."/>
            <person name="Bloem J."/>
            <person name="Labutti K."/>
            <person name="Salamov A."/>
            <person name="Andreopoulos B."/>
            <person name="Baker S."/>
            <person name="Barry K."/>
            <person name="Bills G."/>
            <person name="Bluhm B."/>
            <person name="Cannon C."/>
            <person name="Castanera R."/>
            <person name="Culley D."/>
            <person name="Daum C."/>
            <person name="Ezra D."/>
            <person name="Gonzalez J."/>
            <person name="Henrissat B."/>
            <person name="Kuo A."/>
            <person name="Liang C."/>
            <person name="Lipzen A."/>
            <person name="Lutzoni F."/>
            <person name="Magnuson J."/>
            <person name="Mondo S."/>
            <person name="Nolan M."/>
            <person name="Ohm R."/>
            <person name="Pangilinan J."/>
            <person name="Park H.-J."/>
            <person name="Ramirez L."/>
            <person name="Alfaro M."/>
            <person name="Sun H."/>
            <person name="Tritt A."/>
            <person name="Yoshinaga Y."/>
            <person name="Zwiers L.-H."/>
            <person name="Turgeon B."/>
            <person name="Goodwin S."/>
            <person name="Spatafora J."/>
            <person name="Crous P."/>
            <person name="Grigoriev I."/>
        </authorList>
    </citation>
    <scope>NUCLEOTIDE SEQUENCE</scope>
    <source>
        <strain evidence="2">CBS 473.64</strain>
    </source>
</reference>
<name>A0A6A6RFU5_9PLEO</name>
<evidence type="ECO:0000313" key="3">
    <source>
        <dbReference type="Proteomes" id="UP000799753"/>
    </source>
</evidence>
<dbReference type="AlphaFoldDB" id="A0A6A6RFU5"/>
<evidence type="ECO:0000256" key="1">
    <source>
        <dbReference type="SAM" id="Phobius"/>
    </source>
</evidence>
<dbReference type="Proteomes" id="UP000799753">
    <property type="component" value="Unassembled WGS sequence"/>
</dbReference>
<keyword evidence="1" id="KW-0812">Transmembrane</keyword>
<organism evidence="2 3">
    <name type="scientific">Massarina eburnea CBS 473.64</name>
    <dbReference type="NCBI Taxonomy" id="1395130"/>
    <lineage>
        <taxon>Eukaryota</taxon>
        <taxon>Fungi</taxon>
        <taxon>Dikarya</taxon>
        <taxon>Ascomycota</taxon>
        <taxon>Pezizomycotina</taxon>
        <taxon>Dothideomycetes</taxon>
        <taxon>Pleosporomycetidae</taxon>
        <taxon>Pleosporales</taxon>
        <taxon>Massarineae</taxon>
        <taxon>Massarinaceae</taxon>
        <taxon>Massarina</taxon>
    </lineage>
</organism>
<keyword evidence="1" id="KW-0472">Membrane</keyword>